<evidence type="ECO:0000256" key="1">
    <source>
        <dbReference type="SAM" id="MobiDB-lite"/>
    </source>
</evidence>
<feature type="compositionally biased region" description="Basic and acidic residues" evidence="1">
    <location>
        <begin position="135"/>
        <end position="148"/>
    </location>
</feature>
<feature type="non-terminal residue" evidence="3">
    <location>
        <position position="1"/>
    </location>
</feature>
<dbReference type="SMART" id="SM00355">
    <property type="entry name" value="ZnF_C2H2"/>
    <property type="match status" value="3"/>
</dbReference>
<evidence type="ECO:0000313" key="4">
    <source>
        <dbReference type="Proteomes" id="UP000000305"/>
    </source>
</evidence>
<dbReference type="InterPro" id="IPR013087">
    <property type="entry name" value="Znf_C2H2_type"/>
</dbReference>
<evidence type="ECO:0000259" key="2">
    <source>
        <dbReference type="SMART" id="SM00355"/>
    </source>
</evidence>
<feature type="domain" description="C2H2-type" evidence="2">
    <location>
        <begin position="201"/>
        <end position="224"/>
    </location>
</feature>
<name>E9I3Z2_DAPPU</name>
<gene>
    <name evidence="3" type="ORF">DAPPUDRAFT_122326</name>
</gene>
<feature type="domain" description="C2H2-type" evidence="2">
    <location>
        <begin position="94"/>
        <end position="118"/>
    </location>
</feature>
<dbReference type="Proteomes" id="UP000000305">
    <property type="component" value="Unassembled WGS sequence"/>
</dbReference>
<dbReference type="InParanoid" id="E9I3Z2"/>
<reference evidence="3 4" key="1">
    <citation type="journal article" date="2011" name="Science">
        <title>The ecoresponsive genome of Daphnia pulex.</title>
        <authorList>
            <person name="Colbourne J.K."/>
            <person name="Pfrender M.E."/>
            <person name="Gilbert D."/>
            <person name="Thomas W.K."/>
            <person name="Tucker A."/>
            <person name="Oakley T.H."/>
            <person name="Tokishita S."/>
            <person name="Aerts A."/>
            <person name="Arnold G.J."/>
            <person name="Basu M.K."/>
            <person name="Bauer D.J."/>
            <person name="Caceres C.E."/>
            <person name="Carmel L."/>
            <person name="Casola C."/>
            <person name="Choi J.H."/>
            <person name="Detter J.C."/>
            <person name="Dong Q."/>
            <person name="Dusheyko S."/>
            <person name="Eads B.D."/>
            <person name="Frohlich T."/>
            <person name="Geiler-Samerotte K.A."/>
            <person name="Gerlach D."/>
            <person name="Hatcher P."/>
            <person name="Jogdeo S."/>
            <person name="Krijgsveld J."/>
            <person name="Kriventseva E.V."/>
            <person name="Kultz D."/>
            <person name="Laforsch C."/>
            <person name="Lindquist E."/>
            <person name="Lopez J."/>
            <person name="Manak J.R."/>
            <person name="Muller J."/>
            <person name="Pangilinan J."/>
            <person name="Patwardhan R.P."/>
            <person name="Pitluck S."/>
            <person name="Pritham E.J."/>
            <person name="Rechtsteiner A."/>
            <person name="Rho M."/>
            <person name="Rogozin I.B."/>
            <person name="Sakarya O."/>
            <person name="Salamov A."/>
            <person name="Schaack S."/>
            <person name="Shapiro H."/>
            <person name="Shiga Y."/>
            <person name="Skalitzky C."/>
            <person name="Smith Z."/>
            <person name="Souvorov A."/>
            <person name="Sung W."/>
            <person name="Tang Z."/>
            <person name="Tsuchiya D."/>
            <person name="Tu H."/>
            <person name="Vos H."/>
            <person name="Wang M."/>
            <person name="Wolf Y.I."/>
            <person name="Yamagata H."/>
            <person name="Yamada T."/>
            <person name="Ye Y."/>
            <person name="Shaw J.R."/>
            <person name="Andrews J."/>
            <person name="Crease T.J."/>
            <person name="Tang H."/>
            <person name="Lucas S.M."/>
            <person name="Robertson H.M."/>
            <person name="Bork P."/>
            <person name="Koonin E.V."/>
            <person name="Zdobnov E.M."/>
            <person name="Grigoriev I.V."/>
            <person name="Lynch M."/>
            <person name="Boore J.L."/>
        </authorList>
    </citation>
    <scope>NUCLEOTIDE SEQUENCE [LARGE SCALE GENOMIC DNA]</scope>
</reference>
<accession>E9I3Z2</accession>
<dbReference type="HOGENOM" id="CLU_1182687_0_0_1"/>
<dbReference type="EMBL" id="GL734820">
    <property type="protein sequence ID" value="EFX61288.1"/>
    <property type="molecule type" value="Genomic_DNA"/>
</dbReference>
<feature type="domain" description="C2H2-type" evidence="2">
    <location>
        <begin position="4"/>
        <end position="30"/>
    </location>
</feature>
<evidence type="ECO:0000313" key="3">
    <source>
        <dbReference type="EMBL" id="EFX61288.1"/>
    </source>
</evidence>
<feature type="compositionally biased region" description="Basic and acidic residues" evidence="1">
    <location>
        <begin position="186"/>
        <end position="195"/>
    </location>
</feature>
<dbReference type="AlphaFoldDB" id="E9I3Z2"/>
<feature type="region of interest" description="Disordered" evidence="1">
    <location>
        <begin position="128"/>
        <end position="195"/>
    </location>
</feature>
<dbReference type="KEGG" id="dpx:DAPPUDRAFT_122326"/>
<keyword evidence="4" id="KW-1185">Reference proteome</keyword>
<organism evidence="3 4">
    <name type="scientific">Daphnia pulex</name>
    <name type="common">Water flea</name>
    <dbReference type="NCBI Taxonomy" id="6669"/>
    <lineage>
        <taxon>Eukaryota</taxon>
        <taxon>Metazoa</taxon>
        <taxon>Ecdysozoa</taxon>
        <taxon>Arthropoda</taxon>
        <taxon>Crustacea</taxon>
        <taxon>Branchiopoda</taxon>
        <taxon>Diplostraca</taxon>
        <taxon>Cladocera</taxon>
        <taxon>Anomopoda</taxon>
        <taxon>Daphniidae</taxon>
        <taxon>Daphnia</taxon>
    </lineage>
</organism>
<proteinExistence type="predicted"/>
<protein>
    <recommendedName>
        <fullName evidence="2">C2H2-type domain-containing protein</fullName>
    </recommendedName>
</protein>
<sequence length="235" mass="27348">EDIFRCNVKHCPCPKFVEARKVLDHLERNHGSITQGKTTEQLIRGNFLTMPKNLEVHACSYCNVAFAGQPLERIYTHMQDRCGVRHPNPSDVIFSCRFCGPRRQFDTLVQLQKHCQYHLDSVREGRLNANPVAKGRSDSPDRYRRDSGGRPGYRSRSCDRRSRSGSSRSYSRSPDRNRRTSRRRSSSSDRSDVSPQKHEKFNCFYCKFSSDSKPNREHHILQEHSNMLFRCTVSH</sequence>